<gene>
    <name evidence="1" type="ORF">FF38_11115</name>
</gene>
<dbReference type="AlphaFoldDB" id="A0A0L0CR95"/>
<evidence type="ECO:0000313" key="2">
    <source>
        <dbReference type="Proteomes" id="UP000037069"/>
    </source>
</evidence>
<evidence type="ECO:0000313" key="1">
    <source>
        <dbReference type="EMBL" id="KNC34870.1"/>
    </source>
</evidence>
<comment type="caution">
    <text evidence="1">The sequence shown here is derived from an EMBL/GenBank/DDBJ whole genome shotgun (WGS) entry which is preliminary data.</text>
</comment>
<dbReference type="EMBL" id="JRES01000018">
    <property type="protein sequence ID" value="KNC34870.1"/>
    <property type="molecule type" value="Genomic_DNA"/>
</dbReference>
<proteinExistence type="predicted"/>
<keyword evidence="2" id="KW-1185">Reference proteome</keyword>
<dbReference type="Proteomes" id="UP000037069">
    <property type="component" value="Unassembled WGS sequence"/>
</dbReference>
<organism evidence="1 2">
    <name type="scientific">Lucilia cuprina</name>
    <name type="common">Green bottle fly</name>
    <name type="synonym">Australian sheep blowfly</name>
    <dbReference type="NCBI Taxonomy" id="7375"/>
    <lineage>
        <taxon>Eukaryota</taxon>
        <taxon>Metazoa</taxon>
        <taxon>Ecdysozoa</taxon>
        <taxon>Arthropoda</taxon>
        <taxon>Hexapoda</taxon>
        <taxon>Insecta</taxon>
        <taxon>Pterygota</taxon>
        <taxon>Neoptera</taxon>
        <taxon>Endopterygota</taxon>
        <taxon>Diptera</taxon>
        <taxon>Brachycera</taxon>
        <taxon>Muscomorpha</taxon>
        <taxon>Oestroidea</taxon>
        <taxon>Calliphoridae</taxon>
        <taxon>Luciliinae</taxon>
        <taxon>Lucilia</taxon>
    </lineage>
</organism>
<accession>A0A0L0CR95</accession>
<sequence>MPAHLEFLVNETYNWFSRSYIRQQSYKHIFEAINDEKMLNKRFQSQNVDPTKLLNDMEVSINYLKQFVLEPDTEIDIFTSEFESYISYNLYLGFSFESTLKELNNEIGTETETSIRHDCAARKF</sequence>
<name>A0A0L0CR95_LUCCU</name>
<reference evidence="1 2" key="1">
    <citation type="journal article" date="2015" name="Nat. Commun.">
        <title>Lucilia cuprina genome unlocks parasitic fly biology to underpin future interventions.</title>
        <authorList>
            <person name="Anstead C.A."/>
            <person name="Korhonen P.K."/>
            <person name="Young N.D."/>
            <person name="Hall R.S."/>
            <person name="Jex A.R."/>
            <person name="Murali S.C."/>
            <person name="Hughes D.S."/>
            <person name="Lee S.F."/>
            <person name="Perry T."/>
            <person name="Stroehlein A.J."/>
            <person name="Ansell B.R."/>
            <person name="Breugelmans B."/>
            <person name="Hofmann A."/>
            <person name="Qu J."/>
            <person name="Dugan S."/>
            <person name="Lee S.L."/>
            <person name="Chao H."/>
            <person name="Dinh H."/>
            <person name="Han Y."/>
            <person name="Doddapaneni H.V."/>
            <person name="Worley K.C."/>
            <person name="Muzny D.M."/>
            <person name="Ioannidis P."/>
            <person name="Waterhouse R.M."/>
            <person name="Zdobnov E.M."/>
            <person name="James P.J."/>
            <person name="Bagnall N.H."/>
            <person name="Kotze A.C."/>
            <person name="Gibbs R.A."/>
            <person name="Richards S."/>
            <person name="Batterham P."/>
            <person name="Gasser R.B."/>
        </authorList>
    </citation>
    <scope>NUCLEOTIDE SEQUENCE [LARGE SCALE GENOMIC DNA]</scope>
    <source>
        <strain evidence="1 2">LS</strain>
        <tissue evidence="1">Full body</tissue>
    </source>
</reference>
<protein>
    <submittedName>
        <fullName evidence="1">Uncharacterized protein</fullName>
    </submittedName>
</protein>